<keyword evidence="1" id="KW-0472">Membrane</keyword>
<gene>
    <name evidence="3" type="ORF">SMCB_1655</name>
</gene>
<dbReference type="STRING" id="1458426.SMCB_1655"/>
<evidence type="ECO:0000256" key="2">
    <source>
        <dbReference type="SAM" id="SignalP"/>
    </source>
</evidence>
<evidence type="ECO:0000313" key="3">
    <source>
        <dbReference type="EMBL" id="BAO83883.1"/>
    </source>
</evidence>
<feature type="transmembrane region" description="Helical" evidence="1">
    <location>
        <begin position="127"/>
        <end position="150"/>
    </location>
</feature>
<protein>
    <submittedName>
        <fullName evidence="3">Uncharacterized protein</fullName>
    </submittedName>
</protein>
<reference evidence="3 4" key="1">
    <citation type="journal article" date="2014" name="Nat. Commun.">
        <title>Physiological and genomic features of highly alkaliphilic hydrogen-utilizing Betaproteobacteria from a continental serpentinizing site.</title>
        <authorList>
            <person name="Suzuki S."/>
            <person name="Kuenen J.G."/>
            <person name="Schipper K."/>
            <person name="van der Velde S."/>
            <person name="Ishii S."/>
            <person name="Wu A."/>
            <person name="Sorokin D.Y."/>
            <person name="Tenney A."/>
            <person name="Meng X.Y."/>
            <person name="Morrill P.L."/>
            <person name="Kamagata Y."/>
            <person name="Muyzer G."/>
            <person name="Nealson K.H."/>
        </authorList>
    </citation>
    <scope>NUCLEOTIDE SEQUENCE [LARGE SCALE GENOMIC DNA]</scope>
    <source>
        <strain evidence="3 4">B1</strain>
    </source>
</reference>
<evidence type="ECO:0000256" key="1">
    <source>
        <dbReference type="SAM" id="Phobius"/>
    </source>
</evidence>
<keyword evidence="4" id="KW-1185">Reference proteome</keyword>
<dbReference type="HOGENOM" id="CLU_1445360_0_0_4"/>
<keyword evidence="2" id="KW-0732">Signal</keyword>
<dbReference type="RefSeq" id="WP_045536220.1">
    <property type="nucleotide sequence ID" value="NZ_AP014569.1"/>
</dbReference>
<feature type="signal peptide" evidence="2">
    <location>
        <begin position="1"/>
        <end position="33"/>
    </location>
</feature>
<keyword evidence="1" id="KW-0812">Transmembrane</keyword>
<dbReference type="EMBL" id="AP014569">
    <property type="protein sequence ID" value="BAO83883.1"/>
    <property type="molecule type" value="Genomic_DNA"/>
</dbReference>
<proteinExistence type="predicted"/>
<feature type="transmembrane region" description="Helical" evidence="1">
    <location>
        <begin position="162"/>
        <end position="183"/>
    </location>
</feature>
<accession>A0A060NWI8</accession>
<name>A0A060NWI8_9BURK</name>
<evidence type="ECO:0000313" key="4">
    <source>
        <dbReference type="Proteomes" id="UP000066014"/>
    </source>
</evidence>
<organism evidence="3 4">
    <name type="scientific">Serpentinimonas maccroryi</name>
    <dbReference type="NCBI Taxonomy" id="1458426"/>
    <lineage>
        <taxon>Bacteria</taxon>
        <taxon>Pseudomonadati</taxon>
        <taxon>Pseudomonadota</taxon>
        <taxon>Betaproteobacteria</taxon>
        <taxon>Burkholderiales</taxon>
        <taxon>Comamonadaceae</taxon>
        <taxon>Serpentinimonas</taxon>
    </lineage>
</organism>
<feature type="chain" id="PRO_5001585168" evidence="2">
    <location>
        <begin position="34"/>
        <end position="187"/>
    </location>
</feature>
<dbReference type="KEGG" id="cbab:SMCB_1655"/>
<dbReference type="Proteomes" id="UP000066014">
    <property type="component" value="Chromosome"/>
</dbReference>
<sequence>MQLEFIMMKMKRMVLRWALALAATGMLAGPALAAEGLYAEVPGVLALQPVQAVAVAELVAERPTQPALAELPALVAAGSLPAELPVLALTPPEPFSAADLQALFVPGHEPLRVAVLSPQEMEETKGALAPFAVGGLVGGAVGGGGFALGVWRGNHAWNTHRFLGNVATGAVIGGSFGAAGAAASGGM</sequence>
<dbReference type="AlphaFoldDB" id="A0A060NWI8"/>
<keyword evidence="1" id="KW-1133">Transmembrane helix</keyword>